<evidence type="ECO:0000313" key="4">
    <source>
        <dbReference type="EMBL" id="RUO56605.1"/>
    </source>
</evidence>
<dbReference type="InterPro" id="IPR048502">
    <property type="entry name" value="NamZ_N"/>
</dbReference>
<accession>A0A432Y6J6</accession>
<evidence type="ECO:0000256" key="1">
    <source>
        <dbReference type="SAM" id="SignalP"/>
    </source>
</evidence>
<dbReference type="EMBL" id="PIPX01000001">
    <property type="protein sequence ID" value="RUO56605.1"/>
    <property type="molecule type" value="Genomic_DNA"/>
</dbReference>
<feature type="chain" id="PRO_5019084161" evidence="1">
    <location>
        <begin position="18"/>
        <end position="397"/>
    </location>
</feature>
<keyword evidence="1" id="KW-0732">Signal</keyword>
<dbReference type="Proteomes" id="UP000287649">
    <property type="component" value="Unassembled WGS sequence"/>
</dbReference>
<dbReference type="RefSeq" id="WP_126771988.1">
    <property type="nucleotide sequence ID" value="NZ_JANQBU010000001.1"/>
</dbReference>
<evidence type="ECO:0000259" key="2">
    <source>
        <dbReference type="Pfam" id="PF07075"/>
    </source>
</evidence>
<dbReference type="Pfam" id="PF20732">
    <property type="entry name" value="NamZ_C"/>
    <property type="match status" value="1"/>
</dbReference>
<organism evidence="4 5">
    <name type="scientific">Pseudidiomarina homiensis</name>
    <dbReference type="NCBI Taxonomy" id="364198"/>
    <lineage>
        <taxon>Bacteria</taxon>
        <taxon>Pseudomonadati</taxon>
        <taxon>Pseudomonadota</taxon>
        <taxon>Gammaproteobacteria</taxon>
        <taxon>Alteromonadales</taxon>
        <taxon>Idiomarinaceae</taxon>
        <taxon>Pseudidiomarina</taxon>
    </lineage>
</organism>
<dbReference type="OrthoDB" id="9801061at2"/>
<sequence>MKAWLSLFAATALFLNACSDATTPQTSIAITVGAEQAERYVPQLDGKKVALVVNQTSRAHDQHLVDYLLAQGIDVTKVLAPEHGFRGDAGAGETINDAVDPSTGLPILSIYGKTKKPSAEMLAGVDTIIFDIQDVGARFYTYISTMHYVMEAAAEQGIEMLVLDRPNPNGAFVDGPVLEKEFQSFVGMHEIPLLHGMTVAELAQMIKGEGWINNADQLKLTVVPVANYARDMTYDLPIAPSPNLPSAQAIQLYPSLCLFEPTAVSIGRGTDFPFQVLGHNEIALGEFQFSPRSMPKSAPQPKLEGQQLRGQDLRTSAIKGFDLAPLLDAYAAFKTAGKADEFFTSADFFDKLSGTDELRKAIVAGQSQAEIRASWQADLMRFKQQRQPYLLYPDSNN</sequence>
<protein>
    <submittedName>
        <fullName evidence="4">DUF1343 domain-containing protein</fullName>
    </submittedName>
</protein>
<dbReference type="InterPro" id="IPR048503">
    <property type="entry name" value="NamZ_C"/>
</dbReference>
<dbReference type="GO" id="GO:0033922">
    <property type="term" value="F:peptidoglycan beta-N-acetylmuramidase activity"/>
    <property type="evidence" value="ECO:0007669"/>
    <property type="project" value="InterPro"/>
</dbReference>
<dbReference type="PANTHER" id="PTHR42915:SF1">
    <property type="entry name" value="PEPTIDOGLYCAN BETA-N-ACETYLMURAMIDASE NAMZ"/>
    <property type="match status" value="1"/>
</dbReference>
<dbReference type="PANTHER" id="PTHR42915">
    <property type="entry name" value="HYPOTHETICAL 460 KDA PROTEIN IN FEUA-SIGW INTERGENIC REGION [PRECURSOR]"/>
    <property type="match status" value="1"/>
</dbReference>
<feature type="domain" description="Peptidoglycan beta-N-acetylmuramidase NamZ C-terminal" evidence="3">
    <location>
        <begin position="252"/>
        <end position="392"/>
    </location>
</feature>
<dbReference type="Pfam" id="PF07075">
    <property type="entry name" value="NamZ_N"/>
    <property type="match status" value="1"/>
</dbReference>
<comment type="caution">
    <text evidence="4">The sequence shown here is derived from an EMBL/GenBank/DDBJ whole genome shotgun (WGS) entry which is preliminary data.</text>
</comment>
<proteinExistence type="predicted"/>
<gene>
    <name evidence="4" type="ORF">CWI70_07680</name>
</gene>
<evidence type="ECO:0000259" key="3">
    <source>
        <dbReference type="Pfam" id="PF20732"/>
    </source>
</evidence>
<dbReference type="Gene3D" id="3.90.1150.140">
    <property type="match status" value="1"/>
</dbReference>
<keyword evidence="5" id="KW-1185">Reference proteome</keyword>
<feature type="domain" description="Peptidoglycan beta-N-acetylmuramidase NamZ N-terminal" evidence="2">
    <location>
        <begin position="49"/>
        <end position="247"/>
    </location>
</feature>
<feature type="signal peptide" evidence="1">
    <location>
        <begin position="1"/>
        <end position="17"/>
    </location>
</feature>
<reference evidence="5" key="1">
    <citation type="journal article" date="2018" name="Front. Microbiol.">
        <title>Genome-Based Analysis Reveals the Taxonomy and Diversity of the Family Idiomarinaceae.</title>
        <authorList>
            <person name="Liu Y."/>
            <person name="Lai Q."/>
            <person name="Shao Z."/>
        </authorList>
    </citation>
    <scope>NUCLEOTIDE SEQUENCE [LARGE SCALE GENOMIC DNA]</scope>
    <source>
        <strain evidence="5">PO-M2</strain>
    </source>
</reference>
<name>A0A432Y6J6_9GAMM</name>
<dbReference type="InterPro" id="IPR008302">
    <property type="entry name" value="NamZ"/>
</dbReference>
<evidence type="ECO:0000313" key="5">
    <source>
        <dbReference type="Proteomes" id="UP000287649"/>
    </source>
</evidence>
<dbReference type="Gene3D" id="3.40.50.12170">
    <property type="entry name" value="Uncharacterised protein PF07075, DUF1343"/>
    <property type="match status" value="1"/>
</dbReference>
<dbReference type="PIRSF" id="PIRSF016719">
    <property type="entry name" value="UCP016719"/>
    <property type="match status" value="1"/>
</dbReference>
<dbReference type="AlphaFoldDB" id="A0A432Y6J6"/>